<gene>
    <name evidence="2" type="ORF">AZE42_06426</name>
</gene>
<sequence length="97" mass="11050">MSSRPLHEIAYQPVLCEDIDIAVEGGLNSNVTLRNAIDDDFPDRQHVERKLLRKLDLRMSILVLMYTLNFIDRNNVAWVFVSFPVIVIAEVAVPLSV</sequence>
<organism evidence="2 3">
    <name type="scientific">Rhizopogon vesiculosus</name>
    <dbReference type="NCBI Taxonomy" id="180088"/>
    <lineage>
        <taxon>Eukaryota</taxon>
        <taxon>Fungi</taxon>
        <taxon>Dikarya</taxon>
        <taxon>Basidiomycota</taxon>
        <taxon>Agaricomycotina</taxon>
        <taxon>Agaricomycetes</taxon>
        <taxon>Agaricomycetidae</taxon>
        <taxon>Boletales</taxon>
        <taxon>Suillineae</taxon>
        <taxon>Rhizopogonaceae</taxon>
        <taxon>Rhizopogon</taxon>
    </lineage>
</organism>
<evidence type="ECO:0000313" key="3">
    <source>
        <dbReference type="Proteomes" id="UP000183567"/>
    </source>
</evidence>
<dbReference type="EMBL" id="LVVM01003669">
    <property type="protein sequence ID" value="OJA14424.1"/>
    <property type="molecule type" value="Genomic_DNA"/>
</dbReference>
<keyword evidence="3" id="KW-1185">Reference proteome</keyword>
<evidence type="ECO:0000256" key="1">
    <source>
        <dbReference type="SAM" id="Phobius"/>
    </source>
</evidence>
<evidence type="ECO:0000313" key="2">
    <source>
        <dbReference type="EMBL" id="OJA14424.1"/>
    </source>
</evidence>
<keyword evidence="1" id="KW-0472">Membrane</keyword>
<feature type="transmembrane region" description="Helical" evidence="1">
    <location>
        <begin position="77"/>
        <end position="95"/>
    </location>
</feature>
<keyword evidence="1" id="KW-1133">Transmembrane helix</keyword>
<proteinExistence type="predicted"/>
<accession>A0A1J8QLZ4</accession>
<dbReference type="STRING" id="180088.A0A1J8QLZ4"/>
<dbReference type="Proteomes" id="UP000183567">
    <property type="component" value="Unassembled WGS sequence"/>
</dbReference>
<comment type="caution">
    <text evidence="2">The sequence shown here is derived from an EMBL/GenBank/DDBJ whole genome shotgun (WGS) entry which is preliminary data.</text>
</comment>
<protein>
    <submittedName>
        <fullName evidence="2">Uncharacterized protein</fullName>
    </submittedName>
</protein>
<reference evidence="2 3" key="1">
    <citation type="submission" date="2016-03" db="EMBL/GenBank/DDBJ databases">
        <title>Comparative genomics of the ectomycorrhizal sister species Rhizopogon vinicolor and Rhizopogon vesiculosus (Basidiomycota: Boletales) reveals a divergence of the mating type B locus.</title>
        <authorList>
            <person name="Mujic A.B."/>
            <person name="Kuo A."/>
            <person name="Tritt A."/>
            <person name="Lipzen A."/>
            <person name="Chen C."/>
            <person name="Johnson J."/>
            <person name="Sharma A."/>
            <person name="Barry K."/>
            <person name="Grigoriev I.V."/>
            <person name="Spatafora J.W."/>
        </authorList>
    </citation>
    <scope>NUCLEOTIDE SEQUENCE [LARGE SCALE GENOMIC DNA]</scope>
    <source>
        <strain evidence="2 3">AM-OR11-056</strain>
    </source>
</reference>
<keyword evidence="1" id="KW-0812">Transmembrane</keyword>
<dbReference type="AlphaFoldDB" id="A0A1J8QLZ4"/>
<dbReference type="OrthoDB" id="3063162at2759"/>
<name>A0A1J8QLZ4_9AGAM</name>